<dbReference type="PANTHER" id="PTHR32282">
    <property type="entry name" value="BINDING PROTEIN TRANSPEPTIDASE, PUTATIVE-RELATED"/>
    <property type="match status" value="1"/>
</dbReference>
<dbReference type="PANTHER" id="PTHR32282:SF33">
    <property type="entry name" value="PEPTIDOGLYCAN GLYCOSYLTRANSFERASE"/>
    <property type="match status" value="1"/>
</dbReference>
<name>A0A0S4WC44_RALSL</name>
<proteinExistence type="predicted"/>
<evidence type="ECO:0000256" key="2">
    <source>
        <dbReference type="ARBA" id="ARBA00022679"/>
    </source>
</evidence>
<evidence type="ECO:0000259" key="3">
    <source>
        <dbReference type="Pfam" id="PF00912"/>
    </source>
</evidence>
<dbReference type="GO" id="GO:0008955">
    <property type="term" value="F:peptidoglycan glycosyltransferase activity"/>
    <property type="evidence" value="ECO:0007669"/>
    <property type="project" value="TreeGrafter"/>
</dbReference>
<protein>
    <recommendedName>
        <fullName evidence="3">Glycosyl transferase family 51 domain-containing protein</fullName>
    </recommendedName>
</protein>
<dbReference type="InterPro" id="IPR050396">
    <property type="entry name" value="Glycosyltr_51/Transpeptidase"/>
</dbReference>
<gene>
    <name evidence="4" type="ORF">TO10_v1_150075</name>
</gene>
<dbReference type="Gene3D" id="1.10.3810.10">
    <property type="entry name" value="Biosynthetic peptidoglycan transglycosylase-like"/>
    <property type="match status" value="1"/>
</dbReference>
<evidence type="ECO:0000313" key="4">
    <source>
        <dbReference type="EMBL" id="CUV44336.1"/>
    </source>
</evidence>
<feature type="domain" description="Glycosyl transferase family 51" evidence="3">
    <location>
        <begin position="86"/>
        <end position="244"/>
    </location>
</feature>
<accession>A0A0S4WC44</accession>
<dbReference type="AlphaFoldDB" id="A0A0S4WC44"/>
<organism evidence="4">
    <name type="scientific">Ralstonia solanacearum</name>
    <name type="common">Pseudomonas solanacearum</name>
    <dbReference type="NCBI Taxonomy" id="305"/>
    <lineage>
        <taxon>Bacteria</taxon>
        <taxon>Pseudomonadati</taxon>
        <taxon>Pseudomonadota</taxon>
        <taxon>Betaproteobacteria</taxon>
        <taxon>Burkholderiales</taxon>
        <taxon>Burkholderiaceae</taxon>
        <taxon>Ralstonia</taxon>
        <taxon>Ralstonia solanacearum species complex</taxon>
    </lineage>
</organism>
<dbReference type="SUPFAM" id="SSF53955">
    <property type="entry name" value="Lysozyme-like"/>
    <property type="match status" value="1"/>
</dbReference>
<dbReference type="InterPro" id="IPR036950">
    <property type="entry name" value="PBP_transglycosylase"/>
</dbReference>
<dbReference type="InterPro" id="IPR023346">
    <property type="entry name" value="Lysozyme-like_dom_sf"/>
</dbReference>
<keyword evidence="2" id="KW-0808">Transferase</keyword>
<dbReference type="Pfam" id="PF00912">
    <property type="entry name" value="Transgly"/>
    <property type="match status" value="1"/>
</dbReference>
<dbReference type="EMBL" id="LN899827">
    <property type="protein sequence ID" value="CUV44336.1"/>
    <property type="molecule type" value="Genomic_DNA"/>
</dbReference>
<sequence length="264" mass="30239">MENNERLLPFFDCEFQGAKERAIFRDHFIQLQLRAVERRLGSASHRWCTLHYKHGTWLLWLIFFSLSKTLYRNDTKQLHRRVLSISSTIKLDDIDEKMLAAVIVAEDHRFLMHKGVDHVAFLRATASCLRGRRQGGSTIEQQLVRVISGDYRITLWRKIKEMALAVRVCDILSKENLLRLYLEIAYFGSDADGVKALTKRLGFEINSISLEQAAQIAACLKYPLGKNEEAHAATRRARRVKHIIARLNALGAVVGDGGLRRAEQ</sequence>
<reference evidence="4" key="1">
    <citation type="submission" date="2015-10" db="EMBL/GenBank/DDBJ databases">
        <authorList>
            <person name="Gilbert D.G."/>
        </authorList>
    </citation>
    <scope>NUCLEOTIDE SEQUENCE</scope>
    <source>
        <strain evidence="4">Phyl III-seqv23</strain>
    </source>
</reference>
<dbReference type="InterPro" id="IPR001264">
    <property type="entry name" value="Glyco_trans_51"/>
</dbReference>
<evidence type="ECO:0000256" key="1">
    <source>
        <dbReference type="ARBA" id="ARBA00004752"/>
    </source>
</evidence>
<comment type="pathway">
    <text evidence="1">Cell wall biogenesis; peptidoglycan biosynthesis.</text>
</comment>